<organism evidence="3 4">
    <name type="scientific">Stratiformator vulcanicus</name>
    <dbReference type="NCBI Taxonomy" id="2527980"/>
    <lineage>
        <taxon>Bacteria</taxon>
        <taxon>Pseudomonadati</taxon>
        <taxon>Planctomycetota</taxon>
        <taxon>Planctomycetia</taxon>
        <taxon>Planctomycetales</taxon>
        <taxon>Planctomycetaceae</taxon>
        <taxon>Stratiformator</taxon>
    </lineage>
</organism>
<evidence type="ECO:0000256" key="2">
    <source>
        <dbReference type="SAM" id="Phobius"/>
    </source>
</evidence>
<dbReference type="AlphaFoldDB" id="A0A517R6H4"/>
<keyword evidence="4" id="KW-1185">Reference proteome</keyword>
<feature type="compositionally biased region" description="Polar residues" evidence="1">
    <location>
        <begin position="15"/>
        <end position="34"/>
    </location>
</feature>
<reference evidence="3 4" key="1">
    <citation type="submission" date="2019-02" db="EMBL/GenBank/DDBJ databases">
        <title>Deep-cultivation of Planctomycetes and their phenomic and genomic characterization uncovers novel biology.</title>
        <authorList>
            <person name="Wiegand S."/>
            <person name="Jogler M."/>
            <person name="Boedeker C."/>
            <person name="Pinto D."/>
            <person name="Vollmers J."/>
            <person name="Rivas-Marin E."/>
            <person name="Kohn T."/>
            <person name="Peeters S.H."/>
            <person name="Heuer A."/>
            <person name="Rast P."/>
            <person name="Oberbeckmann S."/>
            <person name="Bunk B."/>
            <person name="Jeske O."/>
            <person name="Meyerdierks A."/>
            <person name="Storesund J.E."/>
            <person name="Kallscheuer N."/>
            <person name="Luecker S."/>
            <person name="Lage O.M."/>
            <person name="Pohl T."/>
            <person name="Merkel B.J."/>
            <person name="Hornburger P."/>
            <person name="Mueller R.-W."/>
            <person name="Bruemmer F."/>
            <person name="Labrenz M."/>
            <person name="Spormann A.M."/>
            <person name="Op den Camp H."/>
            <person name="Overmann J."/>
            <person name="Amann R."/>
            <person name="Jetten M.S.M."/>
            <person name="Mascher T."/>
            <person name="Medema M.H."/>
            <person name="Devos D.P."/>
            <person name="Kaster A.-K."/>
            <person name="Ovreas L."/>
            <person name="Rohde M."/>
            <person name="Galperin M.Y."/>
            <person name="Jogler C."/>
        </authorList>
    </citation>
    <scope>NUCLEOTIDE SEQUENCE [LARGE SCALE GENOMIC DNA]</scope>
    <source>
        <strain evidence="3 4">Pan189</strain>
    </source>
</reference>
<evidence type="ECO:0000256" key="1">
    <source>
        <dbReference type="SAM" id="MobiDB-lite"/>
    </source>
</evidence>
<sequence>MSATNTNPQRKEVTPPSTSPQRKQGTTRVTLTETNDADFCTPPANLTPPFQPRMFNGRCKIFLTIGIISLLLSSLPWLGYGRGAFVVPGWDIHLPTLSLTREHMVPFGEVLTAILELPLTLLSIIRPLDYFIYFQGEGVRTARPFTIFLFWHLCGVTFVWLSVRPLVFPAIYGHRENFDLRSN</sequence>
<feature type="transmembrane region" description="Helical" evidence="2">
    <location>
        <begin position="145"/>
        <end position="163"/>
    </location>
</feature>
<evidence type="ECO:0000313" key="4">
    <source>
        <dbReference type="Proteomes" id="UP000317318"/>
    </source>
</evidence>
<feature type="transmembrane region" description="Helical" evidence="2">
    <location>
        <begin position="104"/>
        <end position="125"/>
    </location>
</feature>
<accession>A0A517R6H4</accession>
<keyword evidence="2" id="KW-1133">Transmembrane helix</keyword>
<feature type="transmembrane region" description="Helical" evidence="2">
    <location>
        <begin position="61"/>
        <end position="80"/>
    </location>
</feature>
<keyword evidence="2" id="KW-0472">Membrane</keyword>
<proteinExistence type="predicted"/>
<dbReference type="Proteomes" id="UP000317318">
    <property type="component" value="Chromosome"/>
</dbReference>
<name>A0A517R6H4_9PLAN</name>
<dbReference type="EMBL" id="CP036268">
    <property type="protein sequence ID" value="QDT39496.1"/>
    <property type="molecule type" value="Genomic_DNA"/>
</dbReference>
<keyword evidence="2" id="KW-0812">Transmembrane</keyword>
<feature type="region of interest" description="Disordered" evidence="1">
    <location>
        <begin position="1"/>
        <end position="35"/>
    </location>
</feature>
<protein>
    <submittedName>
        <fullName evidence="3">Uncharacterized protein</fullName>
    </submittedName>
</protein>
<dbReference type="KEGG" id="svp:Pan189_39040"/>
<evidence type="ECO:0000313" key="3">
    <source>
        <dbReference type="EMBL" id="QDT39496.1"/>
    </source>
</evidence>
<gene>
    <name evidence="3" type="ORF">Pan189_39040</name>
</gene>